<dbReference type="Pfam" id="PF09643">
    <property type="entry name" value="YopX"/>
    <property type="match status" value="1"/>
</dbReference>
<protein>
    <recommendedName>
        <fullName evidence="2">YopX protein domain-containing protein</fullName>
    </recommendedName>
</protein>
<gene>
    <name evidence="3" type="ORF">EQZ20_19495</name>
</gene>
<feature type="coiled-coil region" evidence="1">
    <location>
        <begin position="136"/>
        <end position="163"/>
    </location>
</feature>
<dbReference type="SUPFAM" id="SSF159006">
    <property type="entry name" value="YopX-like"/>
    <property type="match status" value="1"/>
</dbReference>
<proteinExistence type="predicted"/>
<evidence type="ECO:0000259" key="2">
    <source>
        <dbReference type="Pfam" id="PF09643"/>
    </source>
</evidence>
<organism evidence="3 4">
    <name type="scientific">Bacillus glycinifermentans</name>
    <dbReference type="NCBI Taxonomy" id="1664069"/>
    <lineage>
        <taxon>Bacteria</taxon>
        <taxon>Bacillati</taxon>
        <taxon>Bacillota</taxon>
        <taxon>Bacilli</taxon>
        <taxon>Bacillales</taxon>
        <taxon>Bacillaceae</taxon>
        <taxon>Bacillus</taxon>
    </lineage>
</organism>
<accession>A0AAJ3Z1D2</accession>
<dbReference type="InterPro" id="IPR023385">
    <property type="entry name" value="YopX-like_C"/>
</dbReference>
<dbReference type="Gene3D" id="3.30.1490.160">
    <property type="entry name" value="ctc02137 like domains"/>
    <property type="match status" value="1"/>
</dbReference>
<sequence>MMGGDGMREIKFRAWNKEKEIMVYQNEDDSEEYWDGVLLSDVEMVNSIFRYGPSSEYIWMQYTGLKDVNVREIYEGDIVLYDRNIAPSIDSRKYVVKWEDSQFVLTNSSETIDDFTSDIIEIIGDVYRNPNLLEMLGVALRRANKLQEEKERYKKALNRIAEDFSVNTLEKAEVIAAEALEAAE</sequence>
<evidence type="ECO:0000313" key="3">
    <source>
        <dbReference type="EMBL" id="QAT66843.1"/>
    </source>
</evidence>
<name>A0AAJ3Z1D2_9BACI</name>
<evidence type="ECO:0000313" key="4">
    <source>
        <dbReference type="Proteomes" id="UP000288675"/>
    </source>
</evidence>
<keyword evidence="1" id="KW-0175">Coiled coil</keyword>
<feature type="domain" description="YopX protein" evidence="2">
    <location>
        <begin position="11"/>
        <end position="134"/>
    </location>
</feature>
<dbReference type="InterPro" id="IPR019096">
    <property type="entry name" value="YopX_protein"/>
</dbReference>
<dbReference type="EMBL" id="CP035232">
    <property type="protein sequence ID" value="QAT66843.1"/>
    <property type="molecule type" value="Genomic_DNA"/>
</dbReference>
<reference evidence="3 4" key="1">
    <citation type="submission" date="2019-01" db="EMBL/GenBank/DDBJ databases">
        <title>Genome sequence of Bacillus glycinifermentans SRCM103574.</title>
        <authorList>
            <person name="Kong H.-J."/>
            <person name="Jeong S.-Y."/>
            <person name="Jeong D.-Y."/>
        </authorList>
    </citation>
    <scope>NUCLEOTIDE SEQUENCE [LARGE SCALE GENOMIC DNA]</scope>
    <source>
        <strain evidence="3 4">SRCM103574</strain>
    </source>
</reference>
<evidence type="ECO:0000256" key="1">
    <source>
        <dbReference type="SAM" id="Coils"/>
    </source>
</evidence>
<dbReference type="Proteomes" id="UP000288675">
    <property type="component" value="Chromosome"/>
</dbReference>
<dbReference type="Gene3D" id="2.30.30.290">
    <property type="entry name" value="YopX-like domains"/>
    <property type="match status" value="1"/>
</dbReference>
<dbReference type="AlphaFoldDB" id="A0AAJ3Z1D2"/>